<dbReference type="InterPro" id="IPR036770">
    <property type="entry name" value="Ankyrin_rpt-contain_sf"/>
</dbReference>
<feature type="repeat" description="ANK" evidence="3">
    <location>
        <begin position="53"/>
        <end position="85"/>
    </location>
</feature>
<dbReference type="SUPFAM" id="SSF48403">
    <property type="entry name" value="Ankyrin repeat"/>
    <property type="match status" value="1"/>
</dbReference>
<evidence type="ECO:0000256" key="2">
    <source>
        <dbReference type="ARBA" id="ARBA00023043"/>
    </source>
</evidence>
<dbReference type="PROSITE" id="PS50088">
    <property type="entry name" value="ANK_REPEAT"/>
    <property type="match status" value="2"/>
</dbReference>
<dbReference type="PROSITE" id="PS50297">
    <property type="entry name" value="ANK_REP_REGION"/>
    <property type="match status" value="2"/>
</dbReference>
<keyword evidence="2 3" id="KW-0040">ANK repeat</keyword>
<feature type="non-terminal residue" evidence="4">
    <location>
        <position position="1"/>
    </location>
</feature>
<accession>A0AAD7GWD0</accession>
<dbReference type="PANTHER" id="PTHR24126">
    <property type="entry name" value="ANKYRIN REPEAT, PH AND SEC7 DOMAIN CONTAINING PROTEIN SECG-RELATED"/>
    <property type="match status" value="1"/>
</dbReference>
<keyword evidence="1" id="KW-0677">Repeat</keyword>
<feature type="repeat" description="ANK" evidence="3">
    <location>
        <begin position="20"/>
        <end position="52"/>
    </location>
</feature>
<dbReference type="InterPro" id="IPR002110">
    <property type="entry name" value="Ankyrin_rpt"/>
</dbReference>
<dbReference type="Gene3D" id="1.25.40.20">
    <property type="entry name" value="Ankyrin repeat-containing domain"/>
    <property type="match status" value="1"/>
</dbReference>
<proteinExistence type="predicted"/>
<evidence type="ECO:0000313" key="4">
    <source>
        <dbReference type="EMBL" id="KAJ7706669.1"/>
    </source>
</evidence>
<sequence length="121" mass="12750">EVVSLLIEHGANVNIVEGWLGSPALQEASTWGNEAVVRLLIPNGADVNLQGGRYGTALRAASAHGNFGVARILLQMGADVNAESTGWFGEPGTASEEARIENQNEMVALLKEYGARSDSTD</sequence>
<reference evidence="4" key="1">
    <citation type="submission" date="2023-03" db="EMBL/GenBank/DDBJ databases">
        <title>Massive genome expansion in bonnet fungi (Mycena s.s.) driven by repeated elements and novel gene families across ecological guilds.</title>
        <authorList>
            <consortium name="Lawrence Berkeley National Laboratory"/>
            <person name="Harder C.B."/>
            <person name="Miyauchi S."/>
            <person name="Viragh M."/>
            <person name="Kuo A."/>
            <person name="Thoen E."/>
            <person name="Andreopoulos B."/>
            <person name="Lu D."/>
            <person name="Skrede I."/>
            <person name="Drula E."/>
            <person name="Henrissat B."/>
            <person name="Morin E."/>
            <person name="Kohler A."/>
            <person name="Barry K."/>
            <person name="LaButti K."/>
            <person name="Morin E."/>
            <person name="Salamov A."/>
            <person name="Lipzen A."/>
            <person name="Mereny Z."/>
            <person name="Hegedus B."/>
            <person name="Baldrian P."/>
            <person name="Stursova M."/>
            <person name="Weitz H."/>
            <person name="Taylor A."/>
            <person name="Grigoriev I.V."/>
            <person name="Nagy L.G."/>
            <person name="Martin F."/>
            <person name="Kauserud H."/>
        </authorList>
    </citation>
    <scope>NUCLEOTIDE SEQUENCE</scope>
    <source>
        <strain evidence="4">CBHHK067</strain>
    </source>
</reference>
<dbReference type="Proteomes" id="UP001221757">
    <property type="component" value="Unassembled WGS sequence"/>
</dbReference>
<name>A0AAD7GWD0_MYCRO</name>
<dbReference type="SMART" id="SM00248">
    <property type="entry name" value="ANK"/>
    <property type="match status" value="2"/>
</dbReference>
<dbReference type="PANTHER" id="PTHR24126:SF14">
    <property type="entry name" value="ANK_REP_REGION DOMAIN-CONTAINING PROTEIN"/>
    <property type="match status" value="1"/>
</dbReference>
<comment type="caution">
    <text evidence="4">The sequence shown here is derived from an EMBL/GenBank/DDBJ whole genome shotgun (WGS) entry which is preliminary data.</text>
</comment>
<protein>
    <submittedName>
        <fullName evidence="4">Ankyrin repeat-containing domain protein</fullName>
    </submittedName>
</protein>
<dbReference type="Pfam" id="PF12796">
    <property type="entry name" value="Ank_2"/>
    <property type="match status" value="1"/>
</dbReference>
<gene>
    <name evidence="4" type="ORF">B0H17DRAFT_918478</name>
</gene>
<keyword evidence="5" id="KW-1185">Reference proteome</keyword>
<dbReference type="AlphaFoldDB" id="A0AAD7GWD0"/>
<dbReference type="EMBL" id="JARKIE010000006">
    <property type="protein sequence ID" value="KAJ7706669.1"/>
    <property type="molecule type" value="Genomic_DNA"/>
</dbReference>
<evidence type="ECO:0000256" key="3">
    <source>
        <dbReference type="PROSITE-ProRule" id="PRU00023"/>
    </source>
</evidence>
<evidence type="ECO:0000256" key="1">
    <source>
        <dbReference type="ARBA" id="ARBA00022737"/>
    </source>
</evidence>
<organism evidence="4 5">
    <name type="scientific">Mycena rosella</name>
    <name type="common">Pink bonnet</name>
    <name type="synonym">Agaricus rosellus</name>
    <dbReference type="NCBI Taxonomy" id="1033263"/>
    <lineage>
        <taxon>Eukaryota</taxon>
        <taxon>Fungi</taxon>
        <taxon>Dikarya</taxon>
        <taxon>Basidiomycota</taxon>
        <taxon>Agaricomycotina</taxon>
        <taxon>Agaricomycetes</taxon>
        <taxon>Agaricomycetidae</taxon>
        <taxon>Agaricales</taxon>
        <taxon>Marasmiineae</taxon>
        <taxon>Mycenaceae</taxon>
        <taxon>Mycena</taxon>
    </lineage>
</organism>
<evidence type="ECO:0000313" key="5">
    <source>
        <dbReference type="Proteomes" id="UP001221757"/>
    </source>
</evidence>